<dbReference type="SUPFAM" id="SSF50494">
    <property type="entry name" value="Trypsin-like serine proteases"/>
    <property type="match status" value="1"/>
</dbReference>
<dbReference type="InterPro" id="IPR009003">
    <property type="entry name" value="Peptidase_S1_PA"/>
</dbReference>
<keyword evidence="5" id="KW-1015">Disulfide bond</keyword>
<dbReference type="FunFam" id="2.40.10.10:FF:000120">
    <property type="entry name" value="Putative serine protease"/>
    <property type="match status" value="1"/>
</dbReference>
<keyword evidence="1 6" id="KW-0645">Protease</keyword>
<dbReference type="GO" id="GO:0004252">
    <property type="term" value="F:serine-type endopeptidase activity"/>
    <property type="evidence" value="ECO:0007669"/>
    <property type="project" value="InterPro"/>
</dbReference>
<evidence type="ECO:0000256" key="3">
    <source>
        <dbReference type="ARBA" id="ARBA00022801"/>
    </source>
</evidence>
<name>A0A8C4X5E3_ERPCA</name>
<evidence type="ECO:0000256" key="1">
    <source>
        <dbReference type="ARBA" id="ARBA00022670"/>
    </source>
</evidence>
<dbReference type="PROSITE" id="PS50240">
    <property type="entry name" value="TRYPSIN_DOM"/>
    <property type="match status" value="1"/>
</dbReference>
<dbReference type="InterPro" id="IPR001254">
    <property type="entry name" value="Trypsin_dom"/>
</dbReference>
<keyword evidence="2" id="KW-0732">Signal</keyword>
<evidence type="ECO:0000313" key="9">
    <source>
        <dbReference type="Proteomes" id="UP000694620"/>
    </source>
</evidence>
<organism evidence="8 9">
    <name type="scientific">Erpetoichthys calabaricus</name>
    <name type="common">Rope fish</name>
    <name type="synonym">Calamoichthys calabaricus</name>
    <dbReference type="NCBI Taxonomy" id="27687"/>
    <lineage>
        <taxon>Eukaryota</taxon>
        <taxon>Metazoa</taxon>
        <taxon>Chordata</taxon>
        <taxon>Craniata</taxon>
        <taxon>Vertebrata</taxon>
        <taxon>Euteleostomi</taxon>
        <taxon>Actinopterygii</taxon>
        <taxon>Polypteriformes</taxon>
        <taxon>Polypteridae</taxon>
        <taxon>Erpetoichthys</taxon>
    </lineage>
</organism>
<evidence type="ECO:0000256" key="5">
    <source>
        <dbReference type="ARBA" id="ARBA00023157"/>
    </source>
</evidence>
<dbReference type="InterPro" id="IPR001314">
    <property type="entry name" value="Peptidase_S1A"/>
</dbReference>
<dbReference type="InterPro" id="IPR033116">
    <property type="entry name" value="TRYPSIN_SER"/>
</dbReference>
<dbReference type="PRINTS" id="PR00722">
    <property type="entry name" value="CHYMOTRYPSIN"/>
</dbReference>
<dbReference type="PANTHER" id="PTHR24271:SF52">
    <property type="entry name" value="GRANZYME K"/>
    <property type="match status" value="1"/>
</dbReference>
<reference evidence="8" key="1">
    <citation type="submission" date="2021-06" db="EMBL/GenBank/DDBJ databases">
        <authorList>
            <consortium name="Wellcome Sanger Institute Data Sharing"/>
        </authorList>
    </citation>
    <scope>NUCLEOTIDE SEQUENCE [LARGE SCALE GENOMIC DNA]</scope>
</reference>
<dbReference type="PROSITE" id="PS00134">
    <property type="entry name" value="TRYPSIN_HIS"/>
    <property type="match status" value="1"/>
</dbReference>
<accession>A0A8C4X5E3</accession>
<reference evidence="8" key="2">
    <citation type="submission" date="2025-08" db="UniProtKB">
        <authorList>
            <consortium name="Ensembl"/>
        </authorList>
    </citation>
    <scope>IDENTIFICATION</scope>
</reference>
<dbReference type="AlphaFoldDB" id="A0A8C4X5E3"/>
<keyword evidence="3 6" id="KW-0378">Hydrolase</keyword>
<dbReference type="Gene3D" id="2.40.10.10">
    <property type="entry name" value="Trypsin-like serine proteases"/>
    <property type="match status" value="2"/>
</dbReference>
<reference evidence="8" key="3">
    <citation type="submission" date="2025-09" db="UniProtKB">
        <authorList>
            <consortium name="Ensembl"/>
        </authorList>
    </citation>
    <scope>IDENTIFICATION</scope>
</reference>
<evidence type="ECO:0000256" key="2">
    <source>
        <dbReference type="ARBA" id="ARBA00022729"/>
    </source>
</evidence>
<dbReference type="Proteomes" id="UP000694620">
    <property type="component" value="Chromosome 5"/>
</dbReference>
<dbReference type="InterPro" id="IPR018114">
    <property type="entry name" value="TRYPSIN_HIS"/>
</dbReference>
<sequence>MGHLPRSVSLHSTAPALPRSCLMSFLLYDCMEIIGGKEVARYSRPYMALVQNQNSSVCGGTLIKPNWVLTAAHCISQKLKVTLGVHSISMSEKEKQIFVVKKSFMHQCFDKETRTNDLMLLQLDKPAKLNRFVSTLKLPSVSSFKDIKPNTLCSTAGWGRISNKKNSDSDVLMEVNITVIERAKCQKTFIKENQVITRNMLCAGDKRGKKDTCEGDSGGPVICNNEFAAVTSFGPIKCGSKPGVYTLLTPKYIQWIHNVTGGEFTGKNAL</sequence>
<gene>
    <name evidence="8" type="primary">LOC114652303</name>
</gene>
<dbReference type="SMART" id="SM00020">
    <property type="entry name" value="Tryp_SPc"/>
    <property type="match status" value="1"/>
</dbReference>
<dbReference type="Pfam" id="PF00089">
    <property type="entry name" value="Trypsin"/>
    <property type="match status" value="1"/>
</dbReference>
<dbReference type="GO" id="GO:0006508">
    <property type="term" value="P:proteolysis"/>
    <property type="evidence" value="ECO:0007669"/>
    <property type="project" value="UniProtKB-KW"/>
</dbReference>
<dbReference type="InterPro" id="IPR043504">
    <property type="entry name" value="Peptidase_S1_PA_chymotrypsin"/>
</dbReference>
<dbReference type="Ensembl" id="ENSECRT00000006153.1">
    <property type="protein sequence ID" value="ENSECRP00000006054.1"/>
    <property type="gene ID" value="ENSECRG00000004038.1"/>
</dbReference>
<evidence type="ECO:0000256" key="4">
    <source>
        <dbReference type="ARBA" id="ARBA00022825"/>
    </source>
</evidence>
<proteinExistence type="predicted"/>
<evidence type="ECO:0000256" key="6">
    <source>
        <dbReference type="RuleBase" id="RU363034"/>
    </source>
</evidence>
<keyword evidence="4 6" id="KW-0720">Serine protease</keyword>
<dbReference type="PANTHER" id="PTHR24271">
    <property type="entry name" value="KALLIKREIN-RELATED"/>
    <property type="match status" value="1"/>
</dbReference>
<dbReference type="CDD" id="cd00190">
    <property type="entry name" value="Tryp_SPc"/>
    <property type="match status" value="1"/>
</dbReference>
<keyword evidence="9" id="KW-1185">Reference proteome</keyword>
<evidence type="ECO:0000259" key="7">
    <source>
        <dbReference type="PROSITE" id="PS50240"/>
    </source>
</evidence>
<evidence type="ECO:0000313" key="8">
    <source>
        <dbReference type="Ensembl" id="ENSECRP00000006054.1"/>
    </source>
</evidence>
<dbReference type="PROSITE" id="PS00135">
    <property type="entry name" value="TRYPSIN_SER"/>
    <property type="match status" value="1"/>
</dbReference>
<protein>
    <submittedName>
        <fullName evidence="8">Granzyme A-like</fullName>
    </submittedName>
</protein>
<dbReference type="GeneTree" id="ENSGT00940000159928"/>
<feature type="domain" description="Peptidase S1" evidence="7">
    <location>
        <begin position="33"/>
        <end position="261"/>
    </location>
</feature>